<evidence type="ECO:0000259" key="2">
    <source>
        <dbReference type="PROSITE" id="PS50838"/>
    </source>
</evidence>
<dbReference type="Proteomes" id="UP000620104">
    <property type="component" value="Unassembled WGS sequence"/>
</dbReference>
<dbReference type="InterPro" id="IPR037445">
    <property type="entry name" value="MAGE"/>
</dbReference>
<evidence type="ECO:0000256" key="1">
    <source>
        <dbReference type="SAM" id="MobiDB-lite"/>
    </source>
</evidence>
<dbReference type="InterPro" id="IPR002190">
    <property type="entry name" value="MHD_dom"/>
</dbReference>
<protein>
    <recommendedName>
        <fullName evidence="2">MAGE domain-containing protein</fullName>
    </recommendedName>
</protein>
<dbReference type="InterPro" id="IPR041899">
    <property type="entry name" value="MAGE_WH2"/>
</dbReference>
<dbReference type="PANTHER" id="PTHR11736:SF14">
    <property type="entry name" value="NSE3 HOMOLOG, SMC5-SMC6 COMPLEX COMPONENT"/>
    <property type="match status" value="1"/>
</dbReference>
<dbReference type="PROSITE" id="PS50838">
    <property type="entry name" value="MAGE"/>
    <property type="match status" value="1"/>
</dbReference>
<dbReference type="SMART" id="SM01373">
    <property type="entry name" value="MAGE"/>
    <property type="match status" value="1"/>
</dbReference>
<dbReference type="Gene3D" id="1.10.10.1210">
    <property type="entry name" value="MAGE homology domain, winged helix WH2 motif"/>
    <property type="match status" value="1"/>
</dbReference>
<keyword evidence="4" id="KW-1185">Reference proteome</keyword>
<comment type="caution">
    <text evidence="3">The sequence shown here is derived from an EMBL/GenBank/DDBJ whole genome shotgun (WGS) entry which is preliminary data.</text>
</comment>
<feature type="region of interest" description="Disordered" evidence="1">
    <location>
        <begin position="357"/>
        <end position="421"/>
    </location>
</feature>
<feature type="compositionally biased region" description="Basic and acidic residues" evidence="1">
    <location>
        <begin position="390"/>
        <end position="408"/>
    </location>
</feature>
<dbReference type="AlphaFoldDB" id="A0A8H3TSP4"/>
<sequence length="421" mass="46706">MSSSIRDARAEQRRQRAREQDEESSASEAGNTQRAQKRRKGKQRARDEDEEDDSDVDVRATTQRMESTQTQSMTQTLTANSIGSAAFKKKVHDFVKLALYHEYRKQPLRKDDINKKVLGGANAKVFSALYDEAQAILRDKFGMELVAMRARPDTASGAVEVDAEEAEATQGGKKKGKKSTPATKGFILRSVLSADLISLMNEPSPITIEGSAAHQDPAAPTGGEGDGTVDCGALIDWQKGDGGSTGGIALVGLMWVVLGTILVHDRVLAEDRLKTIFQDRLNIDDNTLLPYLSRDAVKRQITFDDFLKSLQKQHYLEKVKLTTVNQGEEHHELRWGPRADAEFGEKAVAEFMTDIMATRPPVEPESDDEDDVPRQGRGRGRRNGQQQNPSKERQTPEQRRAKMMDDIKQAAGSELLLSTMI</sequence>
<evidence type="ECO:0000313" key="3">
    <source>
        <dbReference type="EMBL" id="GHJ86477.1"/>
    </source>
</evidence>
<dbReference type="InterPro" id="IPR041898">
    <property type="entry name" value="MAGE_WH1"/>
</dbReference>
<dbReference type="Pfam" id="PF01454">
    <property type="entry name" value="MAGE"/>
    <property type="match status" value="1"/>
</dbReference>
<dbReference type="OrthoDB" id="1272441at2759"/>
<gene>
    <name evidence="3" type="ORF">NliqN6_2879</name>
</gene>
<proteinExistence type="predicted"/>
<feature type="domain" description="MAGE" evidence="2">
    <location>
        <begin position="331"/>
        <end position="370"/>
    </location>
</feature>
<evidence type="ECO:0000313" key="4">
    <source>
        <dbReference type="Proteomes" id="UP000620104"/>
    </source>
</evidence>
<dbReference type="GO" id="GO:0005634">
    <property type="term" value="C:nucleus"/>
    <property type="evidence" value="ECO:0007669"/>
    <property type="project" value="TreeGrafter"/>
</dbReference>
<feature type="compositionally biased region" description="Low complexity" evidence="1">
    <location>
        <begin position="61"/>
        <end position="76"/>
    </location>
</feature>
<feature type="region of interest" description="Disordered" evidence="1">
    <location>
        <begin position="158"/>
        <end position="181"/>
    </location>
</feature>
<organism evidence="3 4">
    <name type="scientific">Naganishia liquefaciens</name>
    <dbReference type="NCBI Taxonomy" id="104408"/>
    <lineage>
        <taxon>Eukaryota</taxon>
        <taxon>Fungi</taxon>
        <taxon>Dikarya</taxon>
        <taxon>Basidiomycota</taxon>
        <taxon>Agaricomycotina</taxon>
        <taxon>Tremellomycetes</taxon>
        <taxon>Filobasidiales</taxon>
        <taxon>Filobasidiaceae</taxon>
        <taxon>Naganishia</taxon>
    </lineage>
</organism>
<feature type="compositionally biased region" description="Basic and acidic residues" evidence="1">
    <location>
        <begin position="1"/>
        <end position="19"/>
    </location>
</feature>
<dbReference type="EMBL" id="BLZA01000018">
    <property type="protein sequence ID" value="GHJ86477.1"/>
    <property type="molecule type" value="Genomic_DNA"/>
</dbReference>
<reference evidence="3" key="1">
    <citation type="submission" date="2020-07" db="EMBL/GenBank/DDBJ databases">
        <title>Draft Genome Sequence of a Deep-Sea Yeast, Naganishia (Cryptococcus) liquefaciens strain N6.</title>
        <authorList>
            <person name="Han Y.W."/>
            <person name="Kajitani R."/>
            <person name="Morimoto H."/>
            <person name="Parhat M."/>
            <person name="Tsubouchi H."/>
            <person name="Bakenova O."/>
            <person name="Ogata M."/>
            <person name="Argunhan B."/>
            <person name="Aoki R."/>
            <person name="Kajiwara S."/>
            <person name="Itoh T."/>
            <person name="Iwasaki H."/>
        </authorList>
    </citation>
    <scope>NUCLEOTIDE SEQUENCE</scope>
    <source>
        <strain evidence="3">N6</strain>
    </source>
</reference>
<accession>A0A8H3TSP4</accession>
<dbReference type="PANTHER" id="PTHR11736">
    <property type="entry name" value="MELANOMA-ASSOCIATED ANTIGEN MAGE ANTIGEN"/>
    <property type="match status" value="1"/>
</dbReference>
<name>A0A8H3TSP4_9TREE</name>
<feature type="region of interest" description="Disordered" evidence="1">
    <location>
        <begin position="1"/>
        <end position="76"/>
    </location>
</feature>
<dbReference type="Gene3D" id="1.10.10.1200">
    <property type="entry name" value="MAGE homology domain, winged helix WH1 motif"/>
    <property type="match status" value="1"/>
</dbReference>
<dbReference type="GO" id="GO:0006281">
    <property type="term" value="P:DNA repair"/>
    <property type="evidence" value="ECO:0007669"/>
    <property type="project" value="TreeGrafter"/>
</dbReference>